<evidence type="ECO:0000259" key="1">
    <source>
        <dbReference type="Pfam" id="PF13708"/>
    </source>
</evidence>
<sequence>MNPDYYPTPDFLISRMISPYYNRLSKAQILDPQAGGGAILDYISRGRSGQKNNLYAIEKDPELTYTLQGKDYKVIHNDFLTYSGDYLFDLILMNPPFSNGDEHLLKAWDILIEGDITCLLNRETLRNPCTAKRQQLARIVEDHGTVEEVGQAFSQAARRTLVDVVMVRLHKEDSSPRFDFSFDGATDEQHADFSEETVTSELAMSDLTGAMLRQYEKVKTAYVNYVKARKEIEFYSGGLLNPHVGIIKLVEETLDPNPKIAYNQFLTRFKADAWSNILGKLNMSKYLTNGVMTDFEKYKKAQGAMDLTRENLIQVIFQILSNREGIMQRAIVDVFDKFTQYHKENRCHVEGWKTNEAWKVNKKVILPGYLGDIRWSTYYSTNYHRYREFADIEKVMCYLTGLDYDKIGSLERLIGKVKIGDTDEHDSQFFLFRCFKKGTLHLRFKDERLWSTFNIKACQGKNWLPS</sequence>
<name>A0A6M0ISK5_9BACT</name>
<protein>
    <submittedName>
        <fullName evidence="2">DUF4942 domain-containing protein</fullName>
    </submittedName>
</protein>
<keyword evidence="3" id="KW-1185">Reference proteome</keyword>
<dbReference type="GO" id="GO:0032259">
    <property type="term" value="P:methylation"/>
    <property type="evidence" value="ECO:0007669"/>
    <property type="project" value="InterPro"/>
</dbReference>
<dbReference type="Proteomes" id="UP000477386">
    <property type="component" value="Unassembled WGS sequence"/>
</dbReference>
<dbReference type="AlphaFoldDB" id="A0A6M0ISK5"/>
<evidence type="ECO:0000313" key="3">
    <source>
        <dbReference type="Proteomes" id="UP000477386"/>
    </source>
</evidence>
<dbReference type="InterPro" id="IPR031339">
    <property type="entry name" value="DUF4942"/>
</dbReference>
<dbReference type="InterPro" id="IPR029063">
    <property type="entry name" value="SAM-dependent_MTases_sf"/>
</dbReference>
<dbReference type="InterPro" id="IPR002052">
    <property type="entry name" value="DNA_methylase_N6_adenine_CS"/>
</dbReference>
<evidence type="ECO:0000313" key="2">
    <source>
        <dbReference type="EMBL" id="NEU70605.1"/>
    </source>
</evidence>
<comment type="caution">
    <text evidence="2">The sequence shown here is derived from an EMBL/GenBank/DDBJ whole genome shotgun (WGS) entry which is preliminary data.</text>
</comment>
<dbReference type="Pfam" id="PF13708">
    <property type="entry name" value="DUF4942"/>
    <property type="match status" value="1"/>
</dbReference>
<feature type="domain" description="DUF4942" evidence="1">
    <location>
        <begin position="269"/>
        <end position="458"/>
    </location>
</feature>
<dbReference type="EMBL" id="JAAGNZ010000006">
    <property type="protein sequence ID" value="NEU70605.1"/>
    <property type="molecule type" value="Genomic_DNA"/>
</dbReference>
<gene>
    <name evidence="2" type="ORF">GK091_27315</name>
</gene>
<dbReference type="GO" id="GO:0008168">
    <property type="term" value="F:methyltransferase activity"/>
    <property type="evidence" value="ECO:0007669"/>
    <property type="project" value="InterPro"/>
</dbReference>
<dbReference type="GO" id="GO:0003676">
    <property type="term" value="F:nucleic acid binding"/>
    <property type="evidence" value="ECO:0007669"/>
    <property type="project" value="InterPro"/>
</dbReference>
<dbReference type="RefSeq" id="WP_164043918.1">
    <property type="nucleotide sequence ID" value="NZ_JAAGNZ010000006.1"/>
</dbReference>
<dbReference type="PROSITE" id="PS00092">
    <property type="entry name" value="N6_MTASE"/>
    <property type="match status" value="1"/>
</dbReference>
<proteinExistence type="predicted"/>
<dbReference type="Gene3D" id="3.40.50.150">
    <property type="entry name" value="Vaccinia Virus protein VP39"/>
    <property type="match status" value="1"/>
</dbReference>
<reference evidence="2 3" key="1">
    <citation type="submission" date="2020-02" db="EMBL/GenBank/DDBJ databases">
        <title>Draft genome sequence of two Spirosoma agri KCTC 52727 and Spirosoma terrae KCTC 52035.</title>
        <authorList>
            <person name="Rojas J."/>
            <person name="Ambika Manirajan B."/>
            <person name="Ratering S."/>
            <person name="Suarez C."/>
            <person name="Schnell S."/>
        </authorList>
    </citation>
    <scope>NUCLEOTIDE SEQUENCE [LARGE SCALE GENOMIC DNA]</scope>
    <source>
        <strain evidence="2 3">KCTC 52727</strain>
    </source>
</reference>
<accession>A0A6M0ISK5</accession>
<organism evidence="2 3">
    <name type="scientific">Spirosoma agri</name>
    <dbReference type="NCBI Taxonomy" id="1987381"/>
    <lineage>
        <taxon>Bacteria</taxon>
        <taxon>Pseudomonadati</taxon>
        <taxon>Bacteroidota</taxon>
        <taxon>Cytophagia</taxon>
        <taxon>Cytophagales</taxon>
        <taxon>Cytophagaceae</taxon>
        <taxon>Spirosoma</taxon>
    </lineage>
</organism>
<dbReference type="SUPFAM" id="SSF53335">
    <property type="entry name" value="S-adenosyl-L-methionine-dependent methyltransferases"/>
    <property type="match status" value="1"/>
</dbReference>